<dbReference type="RefSeq" id="WP_147584478.1">
    <property type="nucleotide sequence ID" value="NZ_CP042831.1"/>
</dbReference>
<dbReference type="AlphaFoldDB" id="A0A5B9FXG5"/>
<dbReference type="SUPFAM" id="SSF69279">
    <property type="entry name" value="Phage tail proteins"/>
    <property type="match status" value="1"/>
</dbReference>
<gene>
    <name evidence="1" type="ORF">FUA48_16080</name>
</gene>
<dbReference type="OrthoDB" id="1065075at2"/>
<evidence type="ECO:0000313" key="1">
    <source>
        <dbReference type="EMBL" id="QEE51039.1"/>
    </source>
</evidence>
<sequence>MNYLFYNMTCEVTIGNVRFDRVNNIHIEQSIKNQTKTAKIILPREYNSAIVNGSVESIARKNITEFIKAGDAVSIKLGYDGDNEEEFSGVVSSIGADIPLEIDCEDEMWHLKRTSYTKVFPNVTLLQLLKYIAPGYTYNVIDDINLGKFTLSNASAYKILEGLKSSYGLHSYFKSGVLTVGFMIDVAPIAVHQVNINRNVRANEANELKFLRKEDIRVLLKGISLNRKGGRLTYDFGDKLGAVRTLHFTNKTLDELKNLTEKTYKSLSFDGYRGSIPTWGVPRTKPGDGVFITDPNYENSERAGKYLIEAVTIDFNGNDGFKRTNTLGMKL</sequence>
<dbReference type="EMBL" id="CP042831">
    <property type="protein sequence ID" value="QEE51039.1"/>
    <property type="molecule type" value="Genomic_DNA"/>
</dbReference>
<organism evidence="1 2">
    <name type="scientific">Flavobacterium alkalisoli</name>
    <dbReference type="NCBI Taxonomy" id="2602769"/>
    <lineage>
        <taxon>Bacteria</taxon>
        <taxon>Pseudomonadati</taxon>
        <taxon>Bacteroidota</taxon>
        <taxon>Flavobacteriia</taxon>
        <taxon>Flavobacteriales</taxon>
        <taxon>Flavobacteriaceae</taxon>
        <taxon>Flavobacterium</taxon>
    </lineage>
</organism>
<evidence type="ECO:0008006" key="3">
    <source>
        <dbReference type="Google" id="ProtNLM"/>
    </source>
</evidence>
<name>A0A5B9FXG5_9FLAO</name>
<dbReference type="KEGG" id="fak:FUA48_16080"/>
<dbReference type="Proteomes" id="UP000321222">
    <property type="component" value="Chromosome"/>
</dbReference>
<accession>A0A5B9FXG5</accession>
<keyword evidence="2" id="KW-1185">Reference proteome</keyword>
<protein>
    <recommendedName>
        <fullName evidence="3">Phage late control D family protein</fullName>
    </recommendedName>
</protein>
<evidence type="ECO:0000313" key="2">
    <source>
        <dbReference type="Proteomes" id="UP000321222"/>
    </source>
</evidence>
<proteinExistence type="predicted"/>
<reference evidence="1 2" key="1">
    <citation type="submission" date="2019-08" db="EMBL/GenBank/DDBJ databases">
        <title>Flavobacterium alkalisoli sp. nov., isolated from rhizosphere soil of Suaeda salsa.</title>
        <authorList>
            <person name="Sun J.-Q."/>
            <person name="Xu L."/>
        </authorList>
    </citation>
    <scope>NUCLEOTIDE SEQUENCE [LARGE SCALE GENOMIC DNA]</scope>
    <source>
        <strain evidence="1 2">XS-5</strain>
    </source>
</reference>